<dbReference type="Proteomes" id="UP000007646">
    <property type="component" value="Unassembled WGS sequence"/>
</dbReference>
<dbReference type="eggNOG" id="ENOG502TKU6">
    <property type="taxonomic scope" value="Eukaryota"/>
</dbReference>
<dbReference type="HOGENOM" id="CLU_179438_0_0_1"/>
<evidence type="ECO:0000313" key="3">
    <source>
        <dbReference type="Proteomes" id="UP000007646"/>
    </source>
</evidence>
<feature type="region of interest" description="Disordered" evidence="1">
    <location>
        <begin position="1"/>
        <end position="29"/>
    </location>
</feature>
<sequence>MDHTGAVDTEDELGPLAHLAPSPQSEAVAHEFQELSLQSSQHLPPLNERKNGSVVIWESGLQSPPLTQTVSMERHNKKSQKSDSQLAFGSCRLHNNALRLLEG</sequence>
<evidence type="ECO:0000256" key="1">
    <source>
        <dbReference type="SAM" id="MobiDB-lite"/>
    </source>
</evidence>
<organism evidence="2 3">
    <name type="scientific">Loxodonta africana</name>
    <name type="common">African elephant</name>
    <dbReference type="NCBI Taxonomy" id="9785"/>
    <lineage>
        <taxon>Eukaryota</taxon>
        <taxon>Metazoa</taxon>
        <taxon>Chordata</taxon>
        <taxon>Craniata</taxon>
        <taxon>Vertebrata</taxon>
        <taxon>Euteleostomi</taxon>
        <taxon>Mammalia</taxon>
        <taxon>Eutheria</taxon>
        <taxon>Afrotheria</taxon>
        <taxon>Proboscidea</taxon>
        <taxon>Elephantidae</taxon>
        <taxon>Loxodonta</taxon>
    </lineage>
</organism>
<proteinExistence type="predicted"/>
<protein>
    <submittedName>
        <fullName evidence="2">Uncharacterized protein</fullName>
    </submittedName>
</protein>
<dbReference type="GeneTree" id="ENSGT00950000182979"/>
<dbReference type="STRING" id="9785.ENSLAFP00000029034"/>
<dbReference type="AlphaFoldDB" id="G3UMH5"/>
<reference evidence="2" key="2">
    <citation type="submission" date="2025-08" db="UniProtKB">
        <authorList>
            <consortium name="Ensembl"/>
        </authorList>
    </citation>
    <scope>IDENTIFICATION</scope>
    <source>
        <strain evidence="2">Isolate ISIS603380</strain>
    </source>
</reference>
<dbReference type="Ensembl" id="ENSLAFT00000031917.1">
    <property type="protein sequence ID" value="ENSLAFP00000029034.1"/>
    <property type="gene ID" value="ENSLAFG00000027867.1"/>
</dbReference>
<dbReference type="OMA" id="QTVSMER"/>
<reference evidence="2 3" key="1">
    <citation type="submission" date="2009-06" db="EMBL/GenBank/DDBJ databases">
        <title>The Genome Sequence of Loxodonta africana (African elephant).</title>
        <authorList>
            <person name="Di Palma F."/>
            <person name="Heiman D."/>
            <person name="Young S."/>
            <person name="Johnson J."/>
            <person name="Lander E.S."/>
            <person name="Lindblad-Toh K."/>
        </authorList>
    </citation>
    <scope>NUCLEOTIDE SEQUENCE [LARGE SCALE GENOMIC DNA]</scope>
    <source>
        <strain evidence="2 3">Isolate ISIS603380</strain>
    </source>
</reference>
<dbReference type="InParanoid" id="G3UMH5"/>
<reference evidence="2" key="3">
    <citation type="submission" date="2025-09" db="UniProtKB">
        <authorList>
            <consortium name="Ensembl"/>
        </authorList>
    </citation>
    <scope>IDENTIFICATION</scope>
    <source>
        <strain evidence="2">Isolate ISIS603380</strain>
    </source>
</reference>
<feature type="region of interest" description="Disordered" evidence="1">
    <location>
        <begin position="68"/>
        <end position="87"/>
    </location>
</feature>
<evidence type="ECO:0000313" key="2">
    <source>
        <dbReference type="Ensembl" id="ENSLAFP00000029034.1"/>
    </source>
</evidence>
<keyword evidence="3" id="KW-1185">Reference proteome</keyword>
<accession>G3UMH5</accession>
<name>G3UMH5_LOXAF</name>